<dbReference type="EC" id="2.7.13.3" evidence="2"/>
<dbReference type="Proteomes" id="UP000231333">
    <property type="component" value="Unassembled WGS sequence"/>
</dbReference>
<dbReference type="PANTHER" id="PTHR41523">
    <property type="entry name" value="TWO-COMPONENT SYSTEM SENSOR PROTEIN"/>
    <property type="match status" value="1"/>
</dbReference>
<evidence type="ECO:0000256" key="8">
    <source>
        <dbReference type="SAM" id="Phobius"/>
    </source>
</evidence>
<evidence type="ECO:0000256" key="1">
    <source>
        <dbReference type="ARBA" id="ARBA00000085"/>
    </source>
</evidence>
<dbReference type="GO" id="GO:0005524">
    <property type="term" value="F:ATP binding"/>
    <property type="evidence" value="ECO:0007669"/>
    <property type="project" value="UniProtKB-KW"/>
</dbReference>
<evidence type="ECO:0000313" key="11">
    <source>
        <dbReference type="Proteomes" id="UP000231333"/>
    </source>
</evidence>
<keyword evidence="3" id="KW-0597">Phosphoprotein</keyword>
<dbReference type="GO" id="GO:0004673">
    <property type="term" value="F:protein histidine kinase activity"/>
    <property type="evidence" value="ECO:0007669"/>
    <property type="project" value="UniProtKB-EC"/>
</dbReference>
<evidence type="ECO:0000256" key="6">
    <source>
        <dbReference type="ARBA" id="ARBA00022777"/>
    </source>
</evidence>
<gene>
    <name evidence="10" type="ORF">COV34_01900</name>
</gene>
<dbReference type="Gene3D" id="3.30.450.20">
    <property type="entry name" value="PAS domain"/>
    <property type="match status" value="1"/>
</dbReference>
<organism evidence="10 11">
    <name type="scientific">Candidatus Zambryskibacteria bacterium CG10_big_fil_rev_8_21_14_0_10_42_12</name>
    <dbReference type="NCBI Taxonomy" id="1975115"/>
    <lineage>
        <taxon>Bacteria</taxon>
        <taxon>Candidatus Zambryskiibacteriota</taxon>
    </lineage>
</organism>
<keyword evidence="8" id="KW-0812">Transmembrane</keyword>
<keyword evidence="4" id="KW-0808">Transferase</keyword>
<dbReference type="AlphaFoldDB" id="A0A2H0QVM9"/>
<proteinExistence type="predicted"/>
<dbReference type="InterPro" id="IPR003594">
    <property type="entry name" value="HATPase_dom"/>
</dbReference>
<sequence length="311" mass="34766">MAICVLLRRVVLFVMRSVLIMIVPMIVCFMNWVIKNGISLLYEFYLKKLFQNIRFHGYEVTADFTLLGKRTMSINAQEVIYKNGRRKMLLSIFDITNQRDLESEKENLVQQKDLLLKEMRHRIANSLQLIASILLIKADIVKSKETKAHLEDVHERIMSVATVQRQLNAGGLGEQVLIGPYLRSLCKSLARSMIGNRKPITLSVKAKKAIVSPEAAISLGLITAELVINSIKHAFPANKTGKVLVTYEVTNSGWVLCVTDNGVGRKQYSEQERSGLGTSIVKALANQLSAYIKTESSSRGTSVSFIHAENG</sequence>
<reference evidence="10 11" key="1">
    <citation type="submission" date="2017-09" db="EMBL/GenBank/DDBJ databases">
        <title>Depth-based differentiation of microbial function through sediment-hosted aquifers and enrichment of novel symbionts in the deep terrestrial subsurface.</title>
        <authorList>
            <person name="Probst A.J."/>
            <person name="Ladd B."/>
            <person name="Jarett J.K."/>
            <person name="Geller-Mcgrath D.E."/>
            <person name="Sieber C.M."/>
            <person name="Emerson J.B."/>
            <person name="Anantharaman K."/>
            <person name="Thomas B.C."/>
            <person name="Malmstrom R."/>
            <person name="Stieglmeier M."/>
            <person name="Klingl A."/>
            <person name="Woyke T."/>
            <person name="Ryan C.M."/>
            <person name="Banfield J.F."/>
        </authorList>
    </citation>
    <scope>NUCLEOTIDE SEQUENCE [LARGE SCALE GENOMIC DNA]</scope>
    <source>
        <strain evidence="10">CG10_big_fil_rev_8_21_14_0_10_42_12</strain>
    </source>
</reference>
<protein>
    <recommendedName>
        <fullName evidence="2">histidine kinase</fullName>
        <ecNumber evidence="2">2.7.13.3</ecNumber>
    </recommendedName>
</protein>
<keyword evidence="5" id="KW-0547">Nucleotide-binding</keyword>
<accession>A0A2H0QVM9</accession>
<dbReference type="InterPro" id="IPR036890">
    <property type="entry name" value="HATPase_C_sf"/>
</dbReference>
<dbReference type="Pfam" id="PF07568">
    <property type="entry name" value="HisKA_2"/>
    <property type="match status" value="1"/>
</dbReference>
<comment type="catalytic activity">
    <reaction evidence="1">
        <text>ATP + protein L-histidine = ADP + protein N-phospho-L-histidine.</text>
        <dbReference type="EC" id="2.7.13.3"/>
    </reaction>
</comment>
<evidence type="ECO:0000256" key="3">
    <source>
        <dbReference type="ARBA" id="ARBA00022553"/>
    </source>
</evidence>
<dbReference type="PANTHER" id="PTHR41523:SF8">
    <property type="entry name" value="ETHYLENE RESPONSE SENSOR PROTEIN"/>
    <property type="match status" value="1"/>
</dbReference>
<dbReference type="Gene3D" id="3.30.565.10">
    <property type="entry name" value="Histidine kinase-like ATPase, C-terminal domain"/>
    <property type="match status" value="1"/>
</dbReference>
<evidence type="ECO:0000259" key="9">
    <source>
        <dbReference type="SMART" id="SM00387"/>
    </source>
</evidence>
<evidence type="ECO:0000313" key="10">
    <source>
        <dbReference type="EMBL" id="PIR38339.1"/>
    </source>
</evidence>
<dbReference type="SUPFAM" id="SSF55874">
    <property type="entry name" value="ATPase domain of HSP90 chaperone/DNA topoisomerase II/histidine kinase"/>
    <property type="match status" value="1"/>
</dbReference>
<keyword evidence="7" id="KW-0067">ATP-binding</keyword>
<evidence type="ECO:0000256" key="2">
    <source>
        <dbReference type="ARBA" id="ARBA00012438"/>
    </source>
</evidence>
<comment type="caution">
    <text evidence="10">The sequence shown here is derived from an EMBL/GenBank/DDBJ whole genome shotgun (WGS) entry which is preliminary data.</text>
</comment>
<feature type="domain" description="Histidine kinase/HSP90-like ATPase" evidence="9">
    <location>
        <begin position="214"/>
        <end position="311"/>
    </location>
</feature>
<feature type="transmembrane region" description="Helical" evidence="8">
    <location>
        <begin position="12"/>
        <end position="34"/>
    </location>
</feature>
<dbReference type="SMART" id="SM00387">
    <property type="entry name" value="HATPase_c"/>
    <property type="match status" value="1"/>
</dbReference>
<keyword evidence="8" id="KW-0472">Membrane</keyword>
<evidence type="ECO:0000256" key="5">
    <source>
        <dbReference type="ARBA" id="ARBA00022741"/>
    </source>
</evidence>
<evidence type="ECO:0000256" key="7">
    <source>
        <dbReference type="ARBA" id="ARBA00022840"/>
    </source>
</evidence>
<dbReference type="EMBL" id="PCXL01000011">
    <property type="protein sequence ID" value="PIR38339.1"/>
    <property type="molecule type" value="Genomic_DNA"/>
</dbReference>
<keyword evidence="6 10" id="KW-0418">Kinase</keyword>
<dbReference type="InterPro" id="IPR011495">
    <property type="entry name" value="Sig_transdc_His_kin_sub2_dim/P"/>
</dbReference>
<evidence type="ECO:0000256" key="4">
    <source>
        <dbReference type="ARBA" id="ARBA00022679"/>
    </source>
</evidence>
<name>A0A2H0QVM9_9BACT</name>
<keyword evidence="8" id="KW-1133">Transmembrane helix</keyword>
<dbReference type="Pfam" id="PF13581">
    <property type="entry name" value="HATPase_c_2"/>
    <property type="match status" value="1"/>
</dbReference>